<gene>
    <name evidence="2" type="ORF">LR394_05345</name>
</gene>
<dbReference type="Pfam" id="PF16868">
    <property type="entry name" value="NMT1_3"/>
    <property type="match status" value="1"/>
</dbReference>
<organism evidence="2 3">
    <name type="scientific">Kineosporia babensis</name>
    <dbReference type="NCBI Taxonomy" id="499548"/>
    <lineage>
        <taxon>Bacteria</taxon>
        <taxon>Bacillati</taxon>
        <taxon>Actinomycetota</taxon>
        <taxon>Actinomycetes</taxon>
        <taxon>Kineosporiales</taxon>
        <taxon>Kineosporiaceae</taxon>
        <taxon>Kineosporia</taxon>
    </lineage>
</organism>
<dbReference type="PANTHER" id="PTHR42941">
    <property type="entry name" value="SLL1037 PROTEIN"/>
    <property type="match status" value="1"/>
</dbReference>
<dbReference type="EMBL" id="JAJOMB010000002">
    <property type="protein sequence ID" value="MCD5310312.1"/>
    <property type="molecule type" value="Genomic_DNA"/>
</dbReference>
<keyword evidence="1" id="KW-0732">Signal</keyword>
<accession>A0A9X1N8G4</accession>
<keyword evidence="3" id="KW-1185">Reference proteome</keyword>
<comment type="caution">
    <text evidence="2">The sequence shown here is derived from an EMBL/GenBank/DDBJ whole genome shotgun (WGS) entry which is preliminary data.</text>
</comment>
<dbReference type="NCBIfam" id="TIGR02122">
    <property type="entry name" value="TRAP_TAXI"/>
    <property type="match status" value="1"/>
</dbReference>
<protein>
    <submittedName>
        <fullName evidence="2">TAXI family TRAP transporter solute-binding subunit</fullName>
    </submittedName>
</protein>
<dbReference type="AlphaFoldDB" id="A0A9X1N8G4"/>
<name>A0A9X1N8G4_9ACTN</name>
<evidence type="ECO:0000313" key="3">
    <source>
        <dbReference type="Proteomes" id="UP001138997"/>
    </source>
</evidence>
<dbReference type="RefSeq" id="WP_231439237.1">
    <property type="nucleotide sequence ID" value="NZ_JAJOMB010000002.1"/>
</dbReference>
<reference evidence="2" key="1">
    <citation type="submission" date="2021-11" db="EMBL/GenBank/DDBJ databases">
        <title>Streptomyces corallinus and Kineosporia corallina sp. nov., two new coral-derived marine actinobacteria.</title>
        <authorList>
            <person name="Buangrab K."/>
            <person name="Sutthacheep M."/>
            <person name="Yeemin T."/>
            <person name="Harunari E."/>
            <person name="Igarashi Y."/>
            <person name="Sripreechasak P."/>
            <person name="Kanchanasin P."/>
            <person name="Tanasupawat S."/>
            <person name="Phongsopitanun W."/>
        </authorList>
    </citation>
    <scope>NUCLEOTIDE SEQUENCE</scope>
    <source>
        <strain evidence="2">JCM 31032</strain>
    </source>
</reference>
<dbReference type="PANTHER" id="PTHR42941:SF1">
    <property type="entry name" value="SLL1037 PROTEIN"/>
    <property type="match status" value="1"/>
</dbReference>
<dbReference type="InterPro" id="IPR011852">
    <property type="entry name" value="TRAP_TAXI"/>
</dbReference>
<dbReference type="Gene3D" id="3.40.190.10">
    <property type="entry name" value="Periplasmic binding protein-like II"/>
    <property type="match status" value="2"/>
</dbReference>
<feature type="chain" id="PRO_5040818013" evidence="1">
    <location>
        <begin position="32"/>
        <end position="330"/>
    </location>
</feature>
<evidence type="ECO:0000313" key="2">
    <source>
        <dbReference type="EMBL" id="MCD5310312.1"/>
    </source>
</evidence>
<proteinExistence type="predicted"/>
<sequence>MRQRVGRGSLLSAGVFLTLAGCFGTASDAGAAQTAGPAQGHFVISAGPFGEEHHAWGDSLATEIARQGSGASLGVVDSSGSVSNLRRLTIGTADLAIATADTLSPTPDSCAEQVSAGAIDENRVPLRAVSRIYEDFLQVLVRGTAPIESVADLAGRPVAVGQTGSGSALMACRVLQTAGVEVESKRLGLDAGIEALNAGSVDAVFWSGGLPTRTIESANEDEPLRLLSLGPLAEQLRQEYGPGYRPAAVPDGVYGSTEQITTVASPNILVSRADADPAMVNLVLETIFSRQDEMTEQVPAAVATDRRTAILTGEMDLHPAATDYYRTTHL</sequence>
<dbReference type="PROSITE" id="PS51257">
    <property type="entry name" value="PROKAR_LIPOPROTEIN"/>
    <property type="match status" value="1"/>
</dbReference>
<evidence type="ECO:0000256" key="1">
    <source>
        <dbReference type="SAM" id="SignalP"/>
    </source>
</evidence>
<dbReference type="Proteomes" id="UP001138997">
    <property type="component" value="Unassembled WGS sequence"/>
</dbReference>
<dbReference type="SUPFAM" id="SSF53850">
    <property type="entry name" value="Periplasmic binding protein-like II"/>
    <property type="match status" value="1"/>
</dbReference>
<feature type="signal peptide" evidence="1">
    <location>
        <begin position="1"/>
        <end position="31"/>
    </location>
</feature>